<dbReference type="InterPro" id="IPR049514">
    <property type="entry name" value="Fic-like_C"/>
</dbReference>
<evidence type="ECO:0000259" key="1">
    <source>
        <dbReference type="Pfam" id="PF04326"/>
    </source>
</evidence>
<evidence type="ECO:0000313" key="4">
    <source>
        <dbReference type="Proteomes" id="UP000254651"/>
    </source>
</evidence>
<dbReference type="Proteomes" id="UP000254651">
    <property type="component" value="Unassembled WGS sequence"/>
</dbReference>
<dbReference type="Gene3D" id="3.30.565.60">
    <property type="match status" value="1"/>
</dbReference>
<dbReference type="Pfam" id="PF13749">
    <property type="entry name" value="HATPase_c_4"/>
    <property type="match status" value="1"/>
</dbReference>
<sequence>MKQALPINIDDLLHKRRVESERIEYKADWNREDVLHTLCAFANDFHNLGGGYMVVGVAEENGMPILPPVGLSPEKIDNIQKELLQLEKNAITPAYHTLTEVYEIEGKSVLVLWAVAGEMRPYKCRVSLGKDKLERAYYIRRNTSTIKATGPDEAELLGLANKIPFDDRYCQSATLDDLEPHLIREFLSEVKSGLAPSAHNLSVEELGRRMNIIGGVQEALFPKNVGLLFFNSQPERFFPATQIDVVYFPDGTGGDVIEEKVFTGPLGRITQDALSYIKNRYIQETVIKHPEQAQSERFVNFPFAAVEEAVVNAIYHRSYQEREPIEIRITEEELTVLSFPGPDRSIKLSDLQQGRAVSRRYRNRRVGEFLKELDLTEGRSTGIPKILRAMKDNGSPSPIFETDDDRSFFLIRLPIHIGSGVEPTPQVETQVNNAQSVDNKAILNDMFQADPQVTPQVTPQVLEVVALLRKLGGALSKLEMMRHLKLKDDKHFRKVYLVPAMEAGLIEMTIPDKPRSRNQKYQLTQGE</sequence>
<organism evidence="3 4">
    <name type="scientific">Bergeriella denitrificans</name>
    <name type="common">Neisseria denitrificans</name>
    <dbReference type="NCBI Taxonomy" id="494"/>
    <lineage>
        <taxon>Bacteria</taxon>
        <taxon>Pseudomonadati</taxon>
        <taxon>Pseudomonadota</taxon>
        <taxon>Betaproteobacteria</taxon>
        <taxon>Neisseriales</taxon>
        <taxon>Neisseriaceae</taxon>
        <taxon>Bergeriella</taxon>
    </lineage>
</organism>
<dbReference type="AlphaFoldDB" id="A0A378UGM9"/>
<dbReference type="InterPro" id="IPR038475">
    <property type="entry name" value="RecG_C_sf"/>
</dbReference>
<dbReference type="Pfam" id="PF21247">
    <property type="entry name" value="Fic-like_C"/>
    <property type="match status" value="1"/>
</dbReference>
<protein>
    <submittedName>
        <fullName evidence="3">Divergent AAA domain</fullName>
    </submittedName>
</protein>
<feature type="domain" description="Filamentation induced by cAMP protein Fic-like C-terminal" evidence="2">
    <location>
        <begin position="463"/>
        <end position="524"/>
    </location>
</feature>
<dbReference type="RefSeq" id="WP_066076291.1">
    <property type="nucleotide sequence ID" value="NZ_CP181246.1"/>
</dbReference>
<reference evidence="3 4" key="1">
    <citation type="submission" date="2018-06" db="EMBL/GenBank/DDBJ databases">
        <authorList>
            <consortium name="Pathogen Informatics"/>
            <person name="Doyle S."/>
        </authorList>
    </citation>
    <scope>NUCLEOTIDE SEQUENCE [LARGE SCALE GENOMIC DNA]</scope>
    <source>
        <strain evidence="3 4">NCTC10295</strain>
    </source>
</reference>
<dbReference type="Gene3D" id="3.30.950.30">
    <property type="entry name" value="Schlafen, AAA domain"/>
    <property type="match status" value="1"/>
</dbReference>
<gene>
    <name evidence="3" type="ORF">NCTC10295_01308</name>
</gene>
<dbReference type="PANTHER" id="PTHR30595">
    <property type="entry name" value="GLPR-RELATED TRANSCRIPTIONAL REPRESSOR"/>
    <property type="match status" value="1"/>
</dbReference>
<evidence type="ECO:0000259" key="2">
    <source>
        <dbReference type="Pfam" id="PF21247"/>
    </source>
</evidence>
<dbReference type="InterPro" id="IPR038461">
    <property type="entry name" value="Schlafen_AlbA_2_dom_sf"/>
</dbReference>
<accession>A0A378UGM9</accession>
<dbReference type="PANTHER" id="PTHR30595:SF6">
    <property type="entry name" value="SCHLAFEN ALBA-2 DOMAIN-CONTAINING PROTEIN"/>
    <property type="match status" value="1"/>
</dbReference>
<name>A0A378UGM9_BERDE</name>
<dbReference type="InterPro" id="IPR007421">
    <property type="entry name" value="Schlafen_AlbA_2_dom"/>
</dbReference>
<evidence type="ECO:0000313" key="3">
    <source>
        <dbReference type="EMBL" id="STZ76534.1"/>
    </source>
</evidence>
<keyword evidence="4" id="KW-1185">Reference proteome</keyword>
<dbReference type="Pfam" id="PF04326">
    <property type="entry name" value="SLFN_AlbA_2"/>
    <property type="match status" value="1"/>
</dbReference>
<feature type="domain" description="Schlafen AlbA-2" evidence="1">
    <location>
        <begin position="19"/>
        <end position="148"/>
    </location>
</feature>
<proteinExistence type="predicted"/>
<dbReference type="EMBL" id="UGQS01000002">
    <property type="protein sequence ID" value="STZ76534.1"/>
    <property type="molecule type" value="Genomic_DNA"/>
</dbReference>